<proteinExistence type="predicted"/>
<evidence type="ECO:0000256" key="2">
    <source>
        <dbReference type="ARBA" id="ARBA00022801"/>
    </source>
</evidence>
<feature type="region of interest" description="Disordered" evidence="3">
    <location>
        <begin position="35"/>
        <end position="63"/>
    </location>
</feature>
<gene>
    <name evidence="5" type="ORF">ACFQGD_26645</name>
</gene>
<protein>
    <submittedName>
        <fullName evidence="5">Uncharacterized protein</fullName>
    </submittedName>
</protein>
<dbReference type="InterPro" id="IPR029058">
    <property type="entry name" value="AB_hydrolase_fold"/>
</dbReference>
<sequence length="775" mass="82298">MAPSRTTRIGSLAAALAVVTQTAVLAVVTGAAVPASATASPDEPSSLPTVTSGARPGPDVLYAPPPDAPILANHNPRFDAEPLLVSGADAYRDGEYLYQDFLYDDCGANSDGAGADSQSACAGDVTYPTDDARFGGNAADLVEFRIATRQNRVIYRLTFNTLLERDSTIAVIAFDVDGDNSTGAATLPRDPGAPFPGTDEVITAWGTGAEHTSFASGTTTPLRIRTDLDANQMTITVPRGVSDPSGTWEATVATGLHDVDSGGWLRPRPTADDETPGGVGPLDTTPSGVLNLAFRFEEPVLGRNTPPDTRQAEAIAAHEPTRFSHPIDFDALDAGVRRDSIPEHGTTIRMFPSRLDLGEGRDLDGGFPQYHGQLQPYSLYVPANYEPGEPTGLTLALHSLGQRYWQYNGTTGIQQIGEARDNLVATALARGPDGWYQHEAEFDVFEMWNDIARHFALDPERVAISGYSMGGYATYRLGTLYPDLFGKAFSTVGPPGDGIWLPPAAPTGGIETLTNLWLENARNVPYLNVVAGEDQLVPIVGPRAQNLGAPEAGVRGFDQLGYRFRFVVYQPADHFALAALGYDIPMATDFLGDARVDRDPHHVTFARVPASDDPALGLVHDHAYWVADLRLADPSASGGTPAKGVVDAFSHGFGRGDAPSTSGSGAGVEPLPYTEVNRTWGEHPTIPVANRLDLDLTNVGSVSLDLARARLDARAPLTVTTTADSDGEVRLAGRFVPATRVLRDGEPIDADIGPRAARLPVAAGSHTYTLLPPGR</sequence>
<dbReference type="PANTHER" id="PTHR43037:SF5">
    <property type="entry name" value="FERULOYL ESTERASE"/>
    <property type="match status" value="1"/>
</dbReference>
<dbReference type="PANTHER" id="PTHR43037">
    <property type="entry name" value="UNNAMED PRODUCT-RELATED"/>
    <property type="match status" value="1"/>
</dbReference>
<accession>A0ABW2C5S9</accession>
<dbReference type="Gene3D" id="3.40.50.1820">
    <property type="entry name" value="alpha/beta hydrolase"/>
    <property type="match status" value="1"/>
</dbReference>
<dbReference type="EMBL" id="JBHSXX010000001">
    <property type="protein sequence ID" value="MFC6870715.1"/>
    <property type="molecule type" value="Genomic_DNA"/>
</dbReference>
<dbReference type="InterPro" id="IPR050955">
    <property type="entry name" value="Plant_Biomass_Hydrol_Est"/>
</dbReference>
<feature type="chain" id="PRO_5046242957" evidence="4">
    <location>
        <begin position="27"/>
        <end position="775"/>
    </location>
</feature>
<evidence type="ECO:0000256" key="3">
    <source>
        <dbReference type="SAM" id="MobiDB-lite"/>
    </source>
</evidence>
<comment type="caution">
    <text evidence="5">The sequence shown here is derived from an EMBL/GenBank/DDBJ whole genome shotgun (WGS) entry which is preliminary data.</text>
</comment>
<reference evidence="6" key="1">
    <citation type="journal article" date="2019" name="Int. J. Syst. Evol. Microbiol.">
        <title>The Global Catalogue of Microorganisms (GCM) 10K type strain sequencing project: providing services to taxonomists for standard genome sequencing and annotation.</title>
        <authorList>
            <consortium name="The Broad Institute Genomics Platform"/>
            <consortium name="The Broad Institute Genome Sequencing Center for Infectious Disease"/>
            <person name="Wu L."/>
            <person name="Ma J."/>
        </authorList>
    </citation>
    <scope>NUCLEOTIDE SEQUENCE [LARGE SCALE GENOMIC DNA]</scope>
    <source>
        <strain evidence="6">KCTC 32255</strain>
    </source>
</reference>
<feature type="region of interest" description="Disordered" evidence="3">
    <location>
        <begin position="259"/>
        <end position="284"/>
    </location>
</feature>
<dbReference type="SUPFAM" id="SSF53474">
    <property type="entry name" value="alpha/beta-Hydrolases"/>
    <property type="match status" value="1"/>
</dbReference>
<dbReference type="RefSeq" id="WP_345405125.1">
    <property type="nucleotide sequence ID" value="NZ_BAABLA010000119.1"/>
</dbReference>
<name>A0ABW2C5S9_9PSEU</name>
<evidence type="ECO:0000313" key="5">
    <source>
        <dbReference type="EMBL" id="MFC6870715.1"/>
    </source>
</evidence>
<evidence type="ECO:0000256" key="4">
    <source>
        <dbReference type="SAM" id="SignalP"/>
    </source>
</evidence>
<keyword evidence="1 4" id="KW-0732">Signal</keyword>
<evidence type="ECO:0000313" key="6">
    <source>
        <dbReference type="Proteomes" id="UP001596337"/>
    </source>
</evidence>
<feature type="signal peptide" evidence="4">
    <location>
        <begin position="1"/>
        <end position="26"/>
    </location>
</feature>
<dbReference type="Proteomes" id="UP001596337">
    <property type="component" value="Unassembled WGS sequence"/>
</dbReference>
<evidence type="ECO:0000256" key="1">
    <source>
        <dbReference type="ARBA" id="ARBA00022729"/>
    </source>
</evidence>
<organism evidence="5 6">
    <name type="scientific">Haloechinothrix salitolerans</name>
    <dbReference type="NCBI Taxonomy" id="926830"/>
    <lineage>
        <taxon>Bacteria</taxon>
        <taxon>Bacillati</taxon>
        <taxon>Actinomycetota</taxon>
        <taxon>Actinomycetes</taxon>
        <taxon>Pseudonocardiales</taxon>
        <taxon>Pseudonocardiaceae</taxon>
        <taxon>Haloechinothrix</taxon>
    </lineage>
</organism>
<keyword evidence="6" id="KW-1185">Reference proteome</keyword>
<keyword evidence="2" id="KW-0378">Hydrolase</keyword>